<dbReference type="GO" id="GO:0046872">
    <property type="term" value="F:metal ion binding"/>
    <property type="evidence" value="ECO:0007669"/>
    <property type="project" value="UniProtKB-KW"/>
</dbReference>
<evidence type="ECO:0000256" key="3">
    <source>
        <dbReference type="ARBA" id="ARBA00022723"/>
    </source>
</evidence>
<keyword evidence="5" id="KW-0472">Membrane</keyword>
<dbReference type="PANTHER" id="PTHR38344">
    <property type="entry name" value="UPF0753 PROTEIN AQ_863"/>
    <property type="match status" value="1"/>
</dbReference>
<keyword evidence="6" id="KW-0830">Ubiquinone</keyword>
<protein>
    <submittedName>
        <fullName evidence="6">Hypothetical transmembrane protein coupled to NADH-ubiquinone oxidoreductase chain 5 homolog</fullName>
    </submittedName>
</protein>
<keyword evidence="2" id="KW-1003">Cell membrane</keyword>
<evidence type="ECO:0000313" key="6">
    <source>
        <dbReference type="EMBL" id="VAW75337.1"/>
    </source>
</evidence>
<evidence type="ECO:0000256" key="2">
    <source>
        <dbReference type="ARBA" id="ARBA00022475"/>
    </source>
</evidence>
<sequence length="1096" mass="124396">MKHSATDSMNEEQTIREKILKAIEQFDHFLPAQAPLKDFVHHNTLHGFEHLDFPDALKAAEAITGVHGYLGLDEFRKLYTSGRISHEDLLPVLAAQKGLFTDSNIYEKDGFTLTQQDIVMQTLLHDYLPVTGLQLLWQMNEQNALRLFQDDVENHSRELLINRCSEKTSESYAINDLWNACLESQDLQHFIFHPEDIMDLNPDNAEKMLSDTLAENDDEQGQLVVERLVLKEADYLLKNIIDSAGTDSTVCGILHQLGNVDLLQDIRPLTIRFIASYIDQGSAAWHSSSRKLGFYRFWRDCSAVDSLWNLESMSEYVEDISSLPDNAMDTLIDELKKMGIPKSRWIPYLKKLALEIPGWSGMVMWRQQNPGYDTLHPAEVSMIDYLAVRLVLERLFARKLCRDTWGIDASLDMLRWYFKNNRHQLQVRCLLYTTRLPEYLTTQAQHLIQGFSHETDDQQQWKHLAHMIWTWRQNPTTDRRGTPSVNRTVWQLFRVAQHLALPAEVIRDCSTAQINSILSALDLASKDQKGFIWLQAYENHYRDQFFNALKNNQGRGRWSDRQQRPQAQIVFCMDDREESIRRHLEELNPHIETMGAAGFFGVAVNWLGLDDDKVSPLCPVVVDPAHEIHEKPLPGHEHTHLKHQKRLKLRQKITNIVFHETRRNLLVSTGQILINAVIALPVLVAKILAPFAIGRLSQGLRKKFDTDVPTTININADSTHEATPDNPRFGFTNEEQVDRVLGFLKMIGLQQGLGNFVVLMGHGSGSQNNPHLAAYDCGACSGRHGGPNARIFAQIANRSEIRVMLAERGLVIPADTWFVGAEHNTCDDIISWYDSNLIPASHQEKFLTLQQELQQSTLYSAHERSRRFASAPKKLTPKKAFEHVIGRSMDFSQARPELGHAANAAAIIGRRSISQGAFFDRRVFLISYDPSQDIEGDVLEKILLAAGPVGAGINLEYYFSTVDNEQFGCGSKVTHNITGLLGVMEGASSDLRTGLPRQMIEVHEAMRLQVLVEAKLDVVAKIYERQAPLQQLIGNGWLLVSVIDPDTNEINVFKPQQGFVQWNQDITVLPTVDCSTDWYNGHLNPLSPVLIKQGAH</sequence>
<dbReference type="PANTHER" id="PTHR38344:SF1">
    <property type="entry name" value="INORGANIC CARBON TRANSPORTER SUBUNIT DABA-RELATED"/>
    <property type="match status" value="1"/>
</dbReference>
<gene>
    <name evidence="6" type="ORF">MNBD_GAMMA12-2789</name>
</gene>
<evidence type="ECO:0000256" key="1">
    <source>
        <dbReference type="ARBA" id="ARBA00022448"/>
    </source>
</evidence>
<dbReference type="AlphaFoldDB" id="A0A3B0YIG6"/>
<evidence type="ECO:0000256" key="5">
    <source>
        <dbReference type="ARBA" id="ARBA00023136"/>
    </source>
</evidence>
<dbReference type="InterPro" id="IPR018752">
    <property type="entry name" value="DabA"/>
</dbReference>
<dbReference type="Pfam" id="PF10070">
    <property type="entry name" value="DabA"/>
    <property type="match status" value="1"/>
</dbReference>
<evidence type="ECO:0000256" key="4">
    <source>
        <dbReference type="ARBA" id="ARBA00022833"/>
    </source>
</evidence>
<keyword evidence="3" id="KW-0479">Metal-binding</keyword>
<reference evidence="6" key="1">
    <citation type="submission" date="2018-06" db="EMBL/GenBank/DDBJ databases">
        <authorList>
            <person name="Zhirakovskaya E."/>
        </authorList>
    </citation>
    <scope>NUCLEOTIDE SEQUENCE</scope>
</reference>
<keyword evidence="4" id="KW-0862">Zinc</keyword>
<dbReference type="HAMAP" id="MF_01871">
    <property type="entry name" value="DabA"/>
    <property type="match status" value="1"/>
</dbReference>
<accession>A0A3B0YIG6</accession>
<name>A0A3B0YIG6_9ZZZZ</name>
<keyword evidence="1" id="KW-0813">Transport</keyword>
<proteinExistence type="inferred from homology"/>
<keyword evidence="6" id="KW-0812">Transmembrane</keyword>
<organism evidence="6">
    <name type="scientific">hydrothermal vent metagenome</name>
    <dbReference type="NCBI Taxonomy" id="652676"/>
    <lineage>
        <taxon>unclassified sequences</taxon>
        <taxon>metagenomes</taxon>
        <taxon>ecological metagenomes</taxon>
    </lineage>
</organism>
<dbReference type="EMBL" id="UOFL01000079">
    <property type="protein sequence ID" value="VAW75337.1"/>
    <property type="molecule type" value="Genomic_DNA"/>
</dbReference>